<dbReference type="SUPFAM" id="SSF54862">
    <property type="entry name" value="4Fe-4S ferredoxins"/>
    <property type="match status" value="1"/>
</dbReference>
<comment type="caution">
    <text evidence="2">The sequence shown here is derived from an EMBL/GenBank/DDBJ whole genome shotgun (WGS) entry which is preliminary data.</text>
</comment>
<dbReference type="RefSeq" id="WP_008196480.1">
    <property type="nucleotide sequence ID" value="NZ_CM011002.1"/>
</dbReference>
<gene>
    <name evidence="2" type="ORF">SADFL11_4701</name>
</gene>
<dbReference type="Proteomes" id="UP000004703">
    <property type="component" value="Chromosome"/>
</dbReference>
<dbReference type="EMBL" id="ACCU02000004">
    <property type="protein sequence ID" value="EEE47412.1"/>
    <property type="molecule type" value="Genomic_DNA"/>
</dbReference>
<reference evidence="2 3" key="2">
    <citation type="submission" date="2013-04" db="EMBL/GenBank/DDBJ databases">
        <authorList>
            <person name="Fiebig A."/>
            <person name="Pradella S."/>
            <person name="Wagner-Doebler I."/>
        </authorList>
    </citation>
    <scope>NUCLEOTIDE SEQUENCE [LARGE SCALE GENOMIC DNA]</scope>
    <source>
        <strain evidence="3">DSM 17067 / NCIMB 14079 / DFL-11</strain>
    </source>
</reference>
<feature type="domain" description="4Fe-4S ferredoxin-type" evidence="1">
    <location>
        <begin position="145"/>
        <end position="176"/>
    </location>
</feature>
<sequence length="228" mass="24585">MNTPAATRFSEKLVAAGFLLFGGFKPEHTDLVPETGTGSTSKTLLIIGSTGPGLWPAFKSAPEAEDGQPDPMDRYTRRVLSKIADGFGFQPLFPFDGTPYHPFQKWALKCGGFSQSPFGLLTQTRYGPWAGLRAAFLSADDLDIPTPRETLGPCVTCQEKPCLTACPVGAIQLDTGYDVPLCLEYLGRTPDTGCWSGCQARKACPVGQHHLPDEANGRFHMKSFVGLA</sequence>
<name>A0A5E8H4B8_ROSAD</name>
<dbReference type="AlphaFoldDB" id="A0A5E8H4B8"/>
<evidence type="ECO:0000313" key="3">
    <source>
        <dbReference type="Proteomes" id="UP000004703"/>
    </source>
</evidence>
<organism evidence="2 3">
    <name type="scientific">Roseibium alexandrii (strain DSM 17067 / NCIMB 14079 / DFL-11)</name>
    <name type="common">Labrenzia alexandrii</name>
    <dbReference type="NCBI Taxonomy" id="244592"/>
    <lineage>
        <taxon>Bacteria</taxon>
        <taxon>Pseudomonadati</taxon>
        <taxon>Pseudomonadota</taxon>
        <taxon>Alphaproteobacteria</taxon>
        <taxon>Hyphomicrobiales</taxon>
        <taxon>Stappiaceae</taxon>
        <taxon>Roseibium</taxon>
    </lineage>
</organism>
<evidence type="ECO:0000259" key="1">
    <source>
        <dbReference type="PROSITE" id="PS51379"/>
    </source>
</evidence>
<proteinExistence type="predicted"/>
<evidence type="ECO:0000313" key="2">
    <source>
        <dbReference type="EMBL" id="EEE47412.1"/>
    </source>
</evidence>
<dbReference type="PROSITE" id="PS51379">
    <property type="entry name" value="4FE4S_FER_2"/>
    <property type="match status" value="1"/>
</dbReference>
<accession>A0A5E8H4B8</accession>
<dbReference type="InterPro" id="IPR017896">
    <property type="entry name" value="4Fe4S_Fe-S-bd"/>
</dbReference>
<protein>
    <recommendedName>
        <fullName evidence="1">4Fe-4S ferredoxin-type domain-containing protein</fullName>
    </recommendedName>
</protein>
<reference evidence="2 3" key="1">
    <citation type="submission" date="2008-01" db="EMBL/GenBank/DDBJ databases">
        <authorList>
            <person name="Wagner-Dobler I."/>
            <person name="Ferriera S."/>
            <person name="Johnson J."/>
            <person name="Kravitz S."/>
            <person name="Beeson K."/>
            <person name="Sutton G."/>
            <person name="Rogers Y.-H."/>
            <person name="Friedman R."/>
            <person name="Frazier M."/>
            <person name="Venter J.C."/>
        </authorList>
    </citation>
    <scope>NUCLEOTIDE SEQUENCE [LARGE SCALE GENOMIC DNA]</scope>
    <source>
        <strain evidence="3">DSM 17067 / NCIMB 14079 / DFL-11</strain>
    </source>
</reference>